<protein>
    <recommendedName>
        <fullName evidence="15">Aminopeptidase N</fullName>
    </recommendedName>
</protein>
<dbReference type="Gene3D" id="3.30.2010.30">
    <property type="match status" value="1"/>
</dbReference>
<keyword evidence="5" id="KW-0479">Metal-binding</keyword>
<evidence type="ECO:0000256" key="5">
    <source>
        <dbReference type="ARBA" id="ARBA00022723"/>
    </source>
</evidence>
<evidence type="ECO:0000313" key="13">
    <source>
        <dbReference type="EMBL" id="KAK9918305.1"/>
    </source>
</evidence>
<dbReference type="NCBIfam" id="TIGR02414">
    <property type="entry name" value="pepN_proteo"/>
    <property type="match status" value="1"/>
</dbReference>
<dbReference type="InterPro" id="IPR014782">
    <property type="entry name" value="Peptidase_M1_dom"/>
</dbReference>
<dbReference type="Pfam" id="PF17432">
    <property type="entry name" value="DUF3458_C"/>
    <property type="match status" value="1"/>
</dbReference>
<organism evidence="13 14">
    <name type="scientific">Coccomyxa subellipsoidea</name>
    <dbReference type="NCBI Taxonomy" id="248742"/>
    <lineage>
        <taxon>Eukaryota</taxon>
        <taxon>Viridiplantae</taxon>
        <taxon>Chlorophyta</taxon>
        <taxon>core chlorophytes</taxon>
        <taxon>Trebouxiophyceae</taxon>
        <taxon>Trebouxiophyceae incertae sedis</taxon>
        <taxon>Coccomyxaceae</taxon>
        <taxon>Coccomyxa</taxon>
    </lineage>
</organism>
<dbReference type="CDD" id="cd09600">
    <property type="entry name" value="M1_APN"/>
    <property type="match status" value="1"/>
</dbReference>
<dbReference type="InterPro" id="IPR037144">
    <property type="entry name" value="Peptidase_M1_pepN_C_sf"/>
</dbReference>
<dbReference type="PANTHER" id="PTHR46322:SF1">
    <property type="entry name" value="PUROMYCIN-SENSITIVE AMINOPEPTIDASE"/>
    <property type="match status" value="1"/>
</dbReference>
<dbReference type="Pfam" id="PF11940">
    <property type="entry name" value="DUF3458"/>
    <property type="match status" value="1"/>
</dbReference>
<dbReference type="SUPFAM" id="SSF63737">
    <property type="entry name" value="Leukotriene A4 hydrolase N-terminal domain"/>
    <property type="match status" value="1"/>
</dbReference>
<comment type="similarity">
    <text evidence="2">Belongs to the peptidase M1 family.</text>
</comment>
<dbReference type="InterPro" id="IPR042097">
    <property type="entry name" value="Aminopeptidase_N-like_N_sf"/>
</dbReference>
<evidence type="ECO:0000313" key="14">
    <source>
        <dbReference type="Proteomes" id="UP001491310"/>
    </source>
</evidence>
<evidence type="ECO:0000259" key="9">
    <source>
        <dbReference type="Pfam" id="PF01433"/>
    </source>
</evidence>
<dbReference type="InterPro" id="IPR012779">
    <property type="entry name" value="Peptidase_M1_pepN"/>
</dbReference>
<dbReference type="Gene3D" id="1.25.50.10">
    <property type="entry name" value="Peptidase M1, alanyl aminopeptidase, C-terminal domain"/>
    <property type="match status" value="1"/>
</dbReference>
<reference evidence="13 14" key="1">
    <citation type="journal article" date="2024" name="Nat. Commun.">
        <title>Phylogenomics reveals the evolutionary origins of lichenization in chlorophyte algae.</title>
        <authorList>
            <person name="Puginier C."/>
            <person name="Libourel C."/>
            <person name="Otte J."/>
            <person name="Skaloud P."/>
            <person name="Haon M."/>
            <person name="Grisel S."/>
            <person name="Petersen M."/>
            <person name="Berrin J.G."/>
            <person name="Delaux P.M."/>
            <person name="Dal Grande F."/>
            <person name="Keller J."/>
        </authorList>
    </citation>
    <scope>NUCLEOTIDE SEQUENCE [LARGE SCALE GENOMIC DNA]</scope>
    <source>
        <strain evidence="13 14">SAG 216-7</strain>
    </source>
</reference>
<accession>A0ABR2Z2V0</accession>
<dbReference type="InterPro" id="IPR024601">
    <property type="entry name" value="Peptidase_M1_pepN_C"/>
</dbReference>
<dbReference type="PANTHER" id="PTHR46322">
    <property type="entry name" value="PUROMYCIN-SENSITIVE AMINOPEPTIDASE"/>
    <property type="match status" value="1"/>
</dbReference>
<dbReference type="EMBL" id="JALJOT010000001">
    <property type="protein sequence ID" value="KAK9918305.1"/>
    <property type="molecule type" value="Genomic_DNA"/>
</dbReference>
<feature type="domain" description="Peptidase M1 alanyl aminopeptidase C-terminal" evidence="11">
    <location>
        <begin position="624"/>
        <end position="960"/>
    </location>
</feature>
<gene>
    <name evidence="13" type="ORF">WJX75_003036</name>
</gene>
<evidence type="ECO:0000256" key="3">
    <source>
        <dbReference type="ARBA" id="ARBA00022438"/>
    </source>
</evidence>
<keyword evidence="4" id="KW-0645">Protease</keyword>
<dbReference type="InterPro" id="IPR035414">
    <property type="entry name" value="Peptidase_M1_pepN_Ig-like"/>
</dbReference>
<dbReference type="Gene3D" id="2.60.40.1730">
    <property type="entry name" value="tricorn interacting facor f3 domain"/>
    <property type="match status" value="1"/>
</dbReference>
<dbReference type="InterPro" id="IPR027268">
    <property type="entry name" value="Peptidase_M4/M1_CTD_sf"/>
</dbReference>
<evidence type="ECO:0008006" key="15">
    <source>
        <dbReference type="Google" id="ProtNLM"/>
    </source>
</evidence>
<evidence type="ECO:0000259" key="11">
    <source>
        <dbReference type="Pfam" id="PF17432"/>
    </source>
</evidence>
<evidence type="ECO:0000256" key="1">
    <source>
        <dbReference type="ARBA" id="ARBA00001947"/>
    </source>
</evidence>
<dbReference type="InterPro" id="IPR038438">
    <property type="entry name" value="PepN_Ig-like_sf"/>
</dbReference>
<keyword evidence="6" id="KW-0378">Hydrolase</keyword>
<evidence type="ECO:0000259" key="12">
    <source>
        <dbReference type="Pfam" id="PF17900"/>
    </source>
</evidence>
<comment type="cofactor">
    <cofactor evidence="1">
        <name>Zn(2+)</name>
        <dbReference type="ChEBI" id="CHEBI:29105"/>
    </cofactor>
</comment>
<keyword evidence="3" id="KW-0031">Aminopeptidase</keyword>
<dbReference type="InterPro" id="IPR045357">
    <property type="entry name" value="Aminopeptidase_N-like_N"/>
</dbReference>
<dbReference type="Gene3D" id="2.60.40.1840">
    <property type="match status" value="1"/>
</dbReference>
<evidence type="ECO:0000256" key="6">
    <source>
        <dbReference type="ARBA" id="ARBA00022801"/>
    </source>
</evidence>
<feature type="domain" description="Aminopeptidase N-like N-terminal" evidence="12">
    <location>
        <begin position="140"/>
        <end position="256"/>
    </location>
</feature>
<sequence length="961" mass="106689">MQSALKVAAKGVAYRSPALLQRSLSWLAQQHTCRSGKLGRRSNNRVQPVLRHFVQPSAVVSAPVVEKQDQMAAPQTIYRKDYTPTPYLIKHVYLEFLLNEDSTHVISRLSMLPNYGSASAPPILELDGRKDIKLLTVKVAGKELQPSEYDLTEKLLTLSKLPKGEFEVEIKENTSLEGLYKSGGNFCTQCEAEGFRGITYFLDRPDVMAKYTTRIEADAKSYPVLLSNGNLLEQGSLEGGRHFAVWEDPFVKPCYLFALVAGDLAVREDSFKTMSGRTVTLRIYTRAKDIDRVAWAMESLKRAMKWDEDTFGLEYDLDLFNIVAVDDFNMGAMENKSLNIFNSRLVIASPSTSTDMDYSRVEGVVGHEYFHNWTGNRVTCRDWFQLTLKEGLTVFRDQEFSADLNSRPVKRIEDVMRLRTAQFVEDAGSMAHPIRPDSYIKMDNFYTLTVYEKGAEIVRLYQTLLGKDGFRKGMDLYFKRHDGQAVTCDDFRNAMADANGQDLSAFAAWYAQAGTPHVKIAASYNAANRTYTVKASQQTLPSPGQSEKGPVPIPVAVGLLGQDGTELPLNLKGESAEPATTKVLLLTEKEQEFVFTEVSEKPVPSLLRDFSAPVKLEVEGQTEDELVFLLAHDKDAFCRWEAGQRLLRSLLTSLYTSASASKEAKLEDRLSAAGAVPDKIVAAIGAVLSDKELDGAFVAAAISLPAAAELIGSIPNIDPVLLHNVRQYLVRELAARLRPELEAAIKRNESAAGASYVPGDSKQAAQRAIKNKALSYLSALKDPQVTADLLQRTRSATNMTDQISALACLVDSESPEREIALAEFYEQWKDDGLVMLKWIALQAGSNFEGNLKNVEKLVSHPAFSITNPNACYSLFLAFLRSPVNFHAADGSGYTFIADSILKVDKINRQVASRMVSSSAFTAWKDYDVERQQMMKEQLARINAENGLSENVFEIVSKSLEG</sequence>
<evidence type="ECO:0000256" key="4">
    <source>
        <dbReference type="ARBA" id="ARBA00022670"/>
    </source>
</evidence>
<dbReference type="PRINTS" id="PR00756">
    <property type="entry name" value="ALADIPTASE"/>
</dbReference>
<feature type="domain" description="Peptidase M1 alanyl aminopeptidase Ig-like fold" evidence="10">
    <location>
        <begin position="514"/>
        <end position="618"/>
    </location>
</feature>
<dbReference type="SUPFAM" id="SSF55486">
    <property type="entry name" value="Metalloproteases ('zincins'), catalytic domain"/>
    <property type="match status" value="1"/>
</dbReference>
<keyword evidence="7" id="KW-0862">Zinc</keyword>
<name>A0ABR2Z2V0_9CHLO</name>
<dbReference type="InterPro" id="IPR001930">
    <property type="entry name" value="Peptidase_M1"/>
</dbReference>
<keyword evidence="14" id="KW-1185">Reference proteome</keyword>
<dbReference type="Pfam" id="PF01433">
    <property type="entry name" value="Peptidase_M1"/>
    <property type="match status" value="1"/>
</dbReference>
<evidence type="ECO:0000256" key="2">
    <source>
        <dbReference type="ARBA" id="ARBA00010136"/>
    </source>
</evidence>
<proteinExistence type="inferred from homology"/>
<evidence type="ECO:0000259" key="10">
    <source>
        <dbReference type="Pfam" id="PF11940"/>
    </source>
</evidence>
<dbReference type="Proteomes" id="UP001491310">
    <property type="component" value="Unassembled WGS sequence"/>
</dbReference>
<keyword evidence="8" id="KW-0482">Metalloprotease</keyword>
<evidence type="ECO:0000256" key="7">
    <source>
        <dbReference type="ARBA" id="ARBA00022833"/>
    </source>
</evidence>
<feature type="domain" description="Peptidase M1 membrane alanine aminopeptidase" evidence="9">
    <location>
        <begin position="295"/>
        <end position="507"/>
    </location>
</feature>
<dbReference type="Pfam" id="PF17900">
    <property type="entry name" value="Peptidase_M1_N"/>
    <property type="match status" value="1"/>
</dbReference>
<dbReference type="Gene3D" id="1.10.390.10">
    <property type="entry name" value="Neutral Protease Domain 2"/>
    <property type="match status" value="1"/>
</dbReference>
<comment type="caution">
    <text evidence="13">The sequence shown here is derived from an EMBL/GenBank/DDBJ whole genome shotgun (WGS) entry which is preliminary data.</text>
</comment>
<evidence type="ECO:0000256" key="8">
    <source>
        <dbReference type="ARBA" id="ARBA00023049"/>
    </source>
</evidence>